<comment type="caution">
    <text evidence="2">The sequence shown here is derived from an EMBL/GenBank/DDBJ whole genome shotgun (WGS) entry which is preliminary data.</text>
</comment>
<organism evidence="2 3">
    <name type="scientific">Rhodocollybia butyracea</name>
    <dbReference type="NCBI Taxonomy" id="206335"/>
    <lineage>
        <taxon>Eukaryota</taxon>
        <taxon>Fungi</taxon>
        <taxon>Dikarya</taxon>
        <taxon>Basidiomycota</taxon>
        <taxon>Agaricomycotina</taxon>
        <taxon>Agaricomycetes</taxon>
        <taxon>Agaricomycetidae</taxon>
        <taxon>Agaricales</taxon>
        <taxon>Marasmiineae</taxon>
        <taxon>Omphalotaceae</taxon>
        <taxon>Rhodocollybia</taxon>
    </lineage>
</organism>
<dbReference type="EMBL" id="JADNRY010000386">
    <property type="protein sequence ID" value="KAF9058411.1"/>
    <property type="molecule type" value="Genomic_DNA"/>
</dbReference>
<keyword evidence="3" id="KW-1185">Reference proteome</keyword>
<dbReference type="Proteomes" id="UP000772434">
    <property type="component" value="Unassembled WGS sequence"/>
</dbReference>
<evidence type="ECO:0000313" key="3">
    <source>
        <dbReference type="Proteomes" id="UP000772434"/>
    </source>
</evidence>
<protein>
    <submittedName>
        <fullName evidence="2">Uncharacterized protein</fullName>
    </submittedName>
</protein>
<proteinExistence type="predicted"/>
<gene>
    <name evidence="2" type="ORF">BDP27DRAFT_1454095</name>
</gene>
<dbReference type="OrthoDB" id="2122982at2759"/>
<dbReference type="AlphaFoldDB" id="A0A9P5TX48"/>
<dbReference type="SUPFAM" id="SSF57850">
    <property type="entry name" value="RING/U-box"/>
    <property type="match status" value="1"/>
</dbReference>
<name>A0A9P5TX48_9AGAR</name>
<sequence>MPDDAQFQDQSVKPSSTVPTSMGVPGKRNASKLAKISHSSIISFAQTADGLSSVALDLVKSEASSFVENSKLLISALNEVAKIHPFAQATVAIFTIVLKLELNRQENDQKVAALNGSMCEMMSTLTILKQVSNTEVGETEEQPSIGKRLCQRMESIDDAIRKCGKLCDSYRKRNIAIRFLSSSKWQIKFSEITQKFAELRLGIQLDLQLQGSVGIVSANQTLATVKTNIDKLTAMLFENLHTSEERELAAFIASIPGGKQEVIKKKDLLDTVLRKVAGRDGKRHALSDERQQWTAKDVEEDIDQILAGNRDFETKFEAMKTQLEEVKDAVKHEGDRVIDAVLSGPHDRIVDKDIHQVWKDMGWKRSVKARHLVLALHDHFQEKSVTALQTISKIANENNPDRVKEIAQVADHASHAASADDHWALEFMSVYRVQFLIEAMDKDVSSFITIAEVNDFTAERPQDWRLPHWIAYWTIGFEFTQQWYFRRIRKVFVEIQRATSLILPTNRLVISEYVNNWPFGFVMDLLAGLRNINSFDDVDWEYDMLFSRFKDYVVQEENKIDNILGTLNYTVDDEGTLLIIAGAARLEKFLLPILYLILRRSLGIIQQASSMILHEQAFANISISLAVLQKATWRRIVSLEALMSLQTPNAKETLQKYFYGMYSHVRDWAVVNDTWLRDEATDDTFVDEFASITVPSVDTIPADHPRNIVFREPQVEELDQSVTILQGGDEDGSVVSPIEGPNASLVDHWYGSYMYNNIDQLDGLVSFHVSKCSGQAGDVLLGSGADMYGGFSVHGEVGKDESRISFIKEYEILQNSDKVAWLYEGNLNKDRDEITGTWGRHEPEIEEVPNLGTFFLRRRSVDYILCCPPDADFKENRYRALWKLATNYAIRIANSHTLRWSVIHKNRQMRQHWIDMMQRKESGDLLSAAEETERADILRQVHPETLKLWRAISVFKQRREISLRAECDNCNRKLVHTTRLICIKCWKDEVDWTVDLCPLCIEKSSYQVKNNKTHSTDHSLVQLRTICLRSYIAPLLKAAQSMLELTETNLASVEIVDSGAASNPGLVIDGAPVLCMTCQKHLDRPFWCCLTCPDQEFLCWDCNLRVESEKPWLLERISHPQTCRDSEDRKHSWAHTLVLIPRLPMVTAEDFLSVERQLDALTVKLDEQAQREEARFERFASEMSEMSDRMQRLEKLLLRIVQ</sequence>
<feature type="region of interest" description="Disordered" evidence="1">
    <location>
        <begin position="1"/>
        <end position="26"/>
    </location>
</feature>
<reference evidence="2" key="1">
    <citation type="submission" date="2020-11" db="EMBL/GenBank/DDBJ databases">
        <authorList>
            <consortium name="DOE Joint Genome Institute"/>
            <person name="Ahrendt S."/>
            <person name="Riley R."/>
            <person name="Andreopoulos W."/>
            <person name="Labutti K."/>
            <person name="Pangilinan J."/>
            <person name="Ruiz-Duenas F.J."/>
            <person name="Barrasa J.M."/>
            <person name="Sanchez-Garcia M."/>
            <person name="Camarero S."/>
            <person name="Miyauchi S."/>
            <person name="Serrano A."/>
            <person name="Linde D."/>
            <person name="Babiker R."/>
            <person name="Drula E."/>
            <person name="Ayuso-Fernandez I."/>
            <person name="Pacheco R."/>
            <person name="Padilla G."/>
            <person name="Ferreira P."/>
            <person name="Barriuso J."/>
            <person name="Kellner H."/>
            <person name="Castanera R."/>
            <person name="Alfaro M."/>
            <person name="Ramirez L."/>
            <person name="Pisabarro A.G."/>
            <person name="Kuo A."/>
            <person name="Tritt A."/>
            <person name="Lipzen A."/>
            <person name="He G."/>
            <person name="Yan M."/>
            <person name="Ng V."/>
            <person name="Cullen D."/>
            <person name="Martin F."/>
            <person name="Rosso M.-N."/>
            <person name="Henrissat B."/>
            <person name="Hibbett D."/>
            <person name="Martinez A.T."/>
            <person name="Grigoriev I.V."/>
        </authorList>
    </citation>
    <scope>NUCLEOTIDE SEQUENCE</scope>
    <source>
        <strain evidence="2">AH 40177</strain>
    </source>
</reference>
<evidence type="ECO:0000313" key="2">
    <source>
        <dbReference type="EMBL" id="KAF9058411.1"/>
    </source>
</evidence>
<evidence type="ECO:0000256" key="1">
    <source>
        <dbReference type="SAM" id="MobiDB-lite"/>
    </source>
</evidence>
<accession>A0A9P5TX48</accession>
<feature type="compositionally biased region" description="Polar residues" evidence="1">
    <location>
        <begin position="7"/>
        <end position="20"/>
    </location>
</feature>